<evidence type="ECO:0000256" key="3">
    <source>
        <dbReference type="ARBA" id="ARBA00022475"/>
    </source>
</evidence>
<keyword evidence="7 9" id="KW-0811">Translocation</keyword>
<dbReference type="RefSeq" id="WP_087435853.1">
    <property type="nucleotide sequence ID" value="NZ_JAFFHZ010000001.1"/>
</dbReference>
<organism evidence="11 12">
    <name type="scientific">Paenibacillus apiarius</name>
    <dbReference type="NCBI Taxonomy" id="46240"/>
    <lineage>
        <taxon>Bacteria</taxon>
        <taxon>Bacillati</taxon>
        <taxon>Bacillota</taxon>
        <taxon>Bacilli</taxon>
        <taxon>Bacillales</taxon>
        <taxon>Paenibacillaceae</taxon>
        <taxon>Paenibacillus</taxon>
    </lineage>
</organism>
<dbReference type="PANTHER" id="PTHR42982:SF1">
    <property type="entry name" value="SEC-INDEPENDENT PROTEIN TRANSLOCASE PROTEIN TATA"/>
    <property type="match status" value="1"/>
</dbReference>
<keyword evidence="4 9" id="KW-0812">Transmembrane</keyword>
<evidence type="ECO:0000256" key="5">
    <source>
        <dbReference type="ARBA" id="ARBA00022927"/>
    </source>
</evidence>
<keyword evidence="6 9" id="KW-1133">Transmembrane helix</keyword>
<evidence type="ECO:0000256" key="6">
    <source>
        <dbReference type="ARBA" id="ARBA00022989"/>
    </source>
</evidence>
<evidence type="ECO:0000256" key="7">
    <source>
        <dbReference type="ARBA" id="ARBA00023010"/>
    </source>
</evidence>
<keyword evidence="8 9" id="KW-0472">Membrane</keyword>
<feature type="compositionally biased region" description="Basic and acidic residues" evidence="10">
    <location>
        <begin position="48"/>
        <end position="62"/>
    </location>
</feature>
<gene>
    <name evidence="9" type="primary">tatA</name>
    <name evidence="11" type="ORF">M5X09_15720</name>
</gene>
<keyword evidence="12" id="KW-1185">Reference proteome</keyword>
<evidence type="ECO:0000256" key="4">
    <source>
        <dbReference type="ARBA" id="ARBA00022692"/>
    </source>
</evidence>
<dbReference type="NCBIfam" id="TIGR01411">
    <property type="entry name" value="tatAE"/>
    <property type="match status" value="1"/>
</dbReference>
<dbReference type="InterPro" id="IPR003369">
    <property type="entry name" value="TatA/B/E"/>
</dbReference>
<feature type="region of interest" description="Disordered" evidence="10">
    <location>
        <begin position="48"/>
        <end position="91"/>
    </location>
</feature>
<evidence type="ECO:0000256" key="10">
    <source>
        <dbReference type="SAM" id="MobiDB-lite"/>
    </source>
</evidence>
<feature type="compositionally biased region" description="Low complexity" evidence="10">
    <location>
        <begin position="68"/>
        <end position="84"/>
    </location>
</feature>
<keyword evidence="2 9" id="KW-0813">Transport</keyword>
<dbReference type="GeneID" id="77001459"/>
<comment type="similarity">
    <text evidence="9">Belongs to the TatA/E family.</text>
</comment>
<proteinExistence type="inferred from homology"/>
<name>A0ABT4DUT0_9BACL</name>
<comment type="subcellular location">
    <subcellularLocation>
        <location evidence="1 9">Cell membrane</location>
        <topology evidence="1 9">Single-pass membrane protein</topology>
    </subcellularLocation>
</comment>
<dbReference type="Pfam" id="PF02416">
    <property type="entry name" value="TatA_B_E"/>
    <property type="match status" value="1"/>
</dbReference>
<comment type="function">
    <text evidence="9">Part of the twin-arginine translocation (Tat) system that transports large folded proteins containing a characteristic twin-arginine motif in their signal peptide across membranes. TatA could form the protein-conducting channel of the Tat system.</text>
</comment>
<accession>A0ABT4DUT0</accession>
<evidence type="ECO:0000256" key="9">
    <source>
        <dbReference type="HAMAP-Rule" id="MF_00236"/>
    </source>
</evidence>
<comment type="subunit">
    <text evidence="9">Forms a complex with TatC.</text>
</comment>
<protein>
    <recommendedName>
        <fullName evidence="9">Sec-independent protein translocase protein TatA</fullName>
    </recommendedName>
</protein>
<dbReference type="Gene3D" id="1.20.5.3310">
    <property type="match status" value="1"/>
</dbReference>
<evidence type="ECO:0000313" key="12">
    <source>
        <dbReference type="Proteomes" id="UP001207626"/>
    </source>
</evidence>
<evidence type="ECO:0000256" key="1">
    <source>
        <dbReference type="ARBA" id="ARBA00004162"/>
    </source>
</evidence>
<evidence type="ECO:0000313" key="11">
    <source>
        <dbReference type="EMBL" id="MCY9521099.1"/>
    </source>
</evidence>
<dbReference type="NCBIfam" id="NF011430">
    <property type="entry name" value="PRK14861.1"/>
    <property type="match status" value="1"/>
</dbReference>
<dbReference type="HAMAP" id="MF_00236">
    <property type="entry name" value="TatA_E"/>
    <property type="match status" value="1"/>
</dbReference>
<reference evidence="11 12" key="1">
    <citation type="submission" date="2022-05" db="EMBL/GenBank/DDBJ databases">
        <title>Genome Sequencing of Bee-Associated Microbes.</title>
        <authorList>
            <person name="Dunlap C."/>
        </authorList>
    </citation>
    <scope>NUCLEOTIDE SEQUENCE [LARGE SCALE GENOMIC DNA]</scope>
    <source>
        <strain evidence="11 12">NRRL NRS-1438</strain>
    </source>
</reference>
<dbReference type="InterPro" id="IPR006312">
    <property type="entry name" value="TatA/E"/>
</dbReference>
<evidence type="ECO:0000256" key="2">
    <source>
        <dbReference type="ARBA" id="ARBA00022448"/>
    </source>
</evidence>
<sequence>MFNGIGVSGVLLLLIIALLLFGPNKLPELGRAFGRTLREFKAGARDIMGDDEDVKPARKEVQSVDVNQAPAPAASASQPAASAEQQRRLPE</sequence>
<keyword evidence="5 9" id="KW-0653">Protein transport</keyword>
<dbReference type="Proteomes" id="UP001207626">
    <property type="component" value="Unassembled WGS sequence"/>
</dbReference>
<dbReference type="EMBL" id="JAMDLW010000020">
    <property type="protein sequence ID" value="MCY9521099.1"/>
    <property type="molecule type" value="Genomic_DNA"/>
</dbReference>
<feature type="transmembrane region" description="Helical" evidence="9">
    <location>
        <begin position="6"/>
        <end position="22"/>
    </location>
</feature>
<dbReference type="PANTHER" id="PTHR42982">
    <property type="entry name" value="SEC-INDEPENDENT PROTEIN TRANSLOCASE PROTEIN TATA"/>
    <property type="match status" value="1"/>
</dbReference>
<evidence type="ECO:0000256" key="8">
    <source>
        <dbReference type="ARBA" id="ARBA00023136"/>
    </source>
</evidence>
<comment type="caution">
    <text evidence="11">The sequence shown here is derived from an EMBL/GenBank/DDBJ whole genome shotgun (WGS) entry which is preliminary data.</text>
</comment>
<keyword evidence="3 9" id="KW-1003">Cell membrane</keyword>